<dbReference type="AlphaFoldDB" id="A0A9D1T429"/>
<evidence type="ECO:0000313" key="3">
    <source>
        <dbReference type="Proteomes" id="UP000886845"/>
    </source>
</evidence>
<dbReference type="EMBL" id="DVOR01000235">
    <property type="protein sequence ID" value="HIV09943.1"/>
    <property type="molecule type" value="Genomic_DNA"/>
</dbReference>
<feature type="domain" description="SAF" evidence="1">
    <location>
        <begin position="46"/>
        <end position="112"/>
    </location>
</feature>
<comment type="caution">
    <text evidence="2">The sequence shown here is derived from an EMBL/GenBank/DDBJ whole genome shotgun (WGS) entry which is preliminary data.</text>
</comment>
<dbReference type="Pfam" id="PF16976">
    <property type="entry name" value="RcpC"/>
    <property type="match status" value="1"/>
</dbReference>
<dbReference type="InterPro" id="IPR013974">
    <property type="entry name" value="SAF"/>
</dbReference>
<proteinExistence type="predicted"/>
<evidence type="ECO:0000313" key="2">
    <source>
        <dbReference type="EMBL" id="HIV09943.1"/>
    </source>
</evidence>
<dbReference type="NCBIfam" id="TIGR03177">
    <property type="entry name" value="pilus_cpaB"/>
    <property type="match status" value="1"/>
</dbReference>
<dbReference type="InterPro" id="IPR031571">
    <property type="entry name" value="RcpC_dom"/>
</dbReference>
<dbReference type="CDD" id="cd11614">
    <property type="entry name" value="SAF_CpaB_FlgA_like"/>
    <property type="match status" value="1"/>
</dbReference>
<sequence length="268" mass="29292">MKQKIILAASVVVGLLAAFLTRTYIASRERAVDEELARLTQRFRKVDVVVTTKDLAPGATLTTEDLRVMAVPENALSAQTILATPNIGTRLAGRTLAMRVEARRPLQWSEIEGGSPEAVGLAAQVKRNMRAISVSVNGAASVSNMVRPADHVDVLGTFSLPSKTMPGATETVTLTLLQDVLVLATGRQTAQSLTEGGNYSLVTLEVSPHEAEVLTFAEQMRGRLTLTLRNPSDPNYERELRQVDFSQIRSELESLNETRQRNLGKRSR</sequence>
<dbReference type="InterPro" id="IPR017592">
    <property type="entry name" value="Pilus_assmbl_Flp-typ_CpaB"/>
</dbReference>
<protein>
    <submittedName>
        <fullName evidence="2">Flp pilus assembly protein CpaB</fullName>
    </submittedName>
</protein>
<dbReference type="Proteomes" id="UP000886845">
    <property type="component" value="Unassembled WGS sequence"/>
</dbReference>
<gene>
    <name evidence="2" type="primary">cpaB</name>
    <name evidence="2" type="ORF">IAC79_07515</name>
</gene>
<reference evidence="2" key="1">
    <citation type="submission" date="2020-10" db="EMBL/GenBank/DDBJ databases">
        <authorList>
            <person name="Gilroy R."/>
        </authorList>
    </citation>
    <scope>NUCLEOTIDE SEQUENCE</scope>
    <source>
        <strain evidence="2">35461</strain>
    </source>
</reference>
<reference evidence="2" key="2">
    <citation type="journal article" date="2021" name="PeerJ">
        <title>Extensive microbial diversity within the chicken gut microbiome revealed by metagenomics and culture.</title>
        <authorList>
            <person name="Gilroy R."/>
            <person name="Ravi A."/>
            <person name="Getino M."/>
            <person name="Pursley I."/>
            <person name="Horton D.L."/>
            <person name="Alikhan N.F."/>
            <person name="Baker D."/>
            <person name="Gharbi K."/>
            <person name="Hall N."/>
            <person name="Watson M."/>
            <person name="Adriaenssens E.M."/>
            <person name="Foster-Nyarko E."/>
            <person name="Jarju S."/>
            <person name="Secka A."/>
            <person name="Antonio M."/>
            <person name="Oren A."/>
            <person name="Chaudhuri R.R."/>
            <person name="La Ragione R."/>
            <person name="Hildebrand F."/>
            <person name="Pallen M.J."/>
        </authorList>
    </citation>
    <scope>NUCLEOTIDE SEQUENCE</scope>
    <source>
        <strain evidence="2">35461</strain>
    </source>
</reference>
<name>A0A9D1T429_9BACT</name>
<accession>A0A9D1T429</accession>
<organism evidence="2 3">
    <name type="scientific">Candidatus Spyradenecus faecavium</name>
    <dbReference type="NCBI Taxonomy" id="2840947"/>
    <lineage>
        <taxon>Bacteria</taxon>
        <taxon>Pseudomonadati</taxon>
        <taxon>Lentisphaerota</taxon>
        <taxon>Lentisphaeria</taxon>
        <taxon>Lentisphaerales</taxon>
        <taxon>Lentisphaeraceae</taxon>
        <taxon>Lentisphaeraceae incertae sedis</taxon>
        <taxon>Candidatus Spyradenecus</taxon>
    </lineage>
</organism>
<evidence type="ECO:0000259" key="1">
    <source>
        <dbReference type="SMART" id="SM00858"/>
    </source>
</evidence>
<dbReference type="SMART" id="SM00858">
    <property type="entry name" value="SAF"/>
    <property type="match status" value="1"/>
</dbReference>